<sequence>MNDFGISKLSNLPPKEVNETERPPYAQKIGEIVFKLINLFTLFEDCFVQENLFRVQVLENTKKSDSS</sequence>
<evidence type="ECO:0000256" key="1">
    <source>
        <dbReference type="SAM" id="MobiDB-lite"/>
    </source>
</evidence>
<proteinExistence type="predicted"/>
<name>A0AAV4TRA4_CAEEX</name>
<evidence type="ECO:0000313" key="3">
    <source>
        <dbReference type="Proteomes" id="UP001054945"/>
    </source>
</evidence>
<keyword evidence="3" id="KW-1185">Reference proteome</keyword>
<comment type="caution">
    <text evidence="2">The sequence shown here is derived from an EMBL/GenBank/DDBJ whole genome shotgun (WGS) entry which is preliminary data.</text>
</comment>
<organism evidence="2 3">
    <name type="scientific">Caerostris extrusa</name>
    <name type="common">Bark spider</name>
    <name type="synonym">Caerostris bankana</name>
    <dbReference type="NCBI Taxonomy" id="172846"/>
    <lineage>
        <taxon>Eukaryota</taxon>
        <taxon>Metazoa</taxon>
        <taxon>Ecdysozoa</taxon>
        <taxon>Arthropoda</taxon>
        <taxon>Chelicerata</taxon>
        <taxon>Arachnida</taxon>
        <taxon>Araneae</taxon>
        <taxon>Araneomorphae</taxon>
        <taxon>Entelegynae</taxon>
        <taxon>Araneoidea</taxon>
        <taxon>Araneidae</taxon>
        <taxon>Caerostris</taxon>
    </lineage>
</organism>
<gene>
    <name evidence="2" type="ORF">CEXT_82281</name>
</gene>
<dbReference type="Proteomes" id="UP001054945">
    <property type="component" value="Unassembled WGS sequence"/>
</dbReference>
<feature type="region of interest" description="Disordered" evidence="1">
    <location>
        <begin position="1"/>
        <end position="21"/>
    </location>
</feature>
<reference evidence="2 3" key="1">
    <citation type="submission" date="2021-06" db="EMBL/GenBank/DDBJ databases">
        <title>Caerostris extrusa draft genome.</title>
        <authorList>
            <person name="Kono N."/>
            <person name="Arakawa K."/>
        </authorList>
    </citation>
    <scope>NUCLEOTIDE SEQUENCE [LARGE SCALE GENOMIC DNA]</scope>
</reference>
<protein>
    <submittedName>
        <fullName evidence="2">Uncharacterized protein</fullName>
    </submittedName>
</protein>
<dbReference type="AlphaFoldDB" id="A0AAV4TRA4"/>
<accession>A0AAV4TRA4</accession>
<evidence type="ECO:0000313" key="2">
    <source>
        <dbReference type="EMBL" id="GIY47375.1"/>
    </source>
</evidence>
<dbReference type="EMBL" id="BPLR01011570">
    <property type="protein sequence ID" value="GIY47375.1"/>
    <property type="molecule type" value="Genomic_DNA"/>
</dbReference>